<dbReference type="VEuPathDB" id="VectorBase:ISCI002730"/>
<dbReference type="GO" id="GO:0008270">
    <property type="term" value="F:zinc ion binding"/>
    <property type="evidence" value="ECO:0007669"/>
    <property type="project" value="UniProtKB-KW"/>
</dbReference>
<feature type="compositionally biased region" description="Basic and acidic residues" evidence="9">
    <location>
        <begin position="11"/>
        <end position="23"/>
    </location>
</feature>
<proteinExistence type="predicted"/>
<keyword evidence="2" id="KW-0479">Metal-binding</keyword>
<dbReference type="GO" id="GO:0006357">
    <property type="term" value="P:regulation of transcription by RNA polymerase II"/>
    <property type="evidence" value="ECO:0000318"/>
    <property type="project" value="GO_Central"/>
</dbReference>
<dbReference type="GO" id="GO:0005694">
    <property type="term" value="C:chromosome"/>
    <property type="evidence" value="ECO:0000318"/>
    <property type="project" value="GO_Central"/>
</dbReference>
<gene>
    <name evidence="11" type="ORF">IscW_ISCW002730</name>
</gene>
<evidence type="ECO:0000313" key="13">
    <source>
        <dbReference type="Proteomes" id="UP000001555"/>
    </source>
</evidence>
<dbReference type="GO" id="GO:0045893">
    <property type="term" value="P:positive regulation of DNA-templated transcription"/>
    <property type="evidence" value="ECO:0007669"/>
    <property type="project" value="UniProtKB-ARBA"/>
</dbReference>
<evidence type="ECO:0000259" key="10">
    <source>
        <dbReference type="PROSITE" id="PS50157"/>
    </source>
</evidence>
<evidence type="ECO:0000256" key="7">
    <source>
        <dbReference type="ARBA" id="ARBA00023242"/>
    </source>
</evidence>
<evidence type="ECO:0000313" key="12">
    <source>
        <dbReference type="EnsemblMetazoa" id="ISCW002730-PA"/>
    </source>
</evidence>
<dbReference type="InParanoid" id="B7PCN9"/>
<dbReference type="PANTHER" id="PTHR24379:SF121">
    <property type="entry name" value="C2H2-TYPE DOMAIN-CONTAINING PROTEIN"/>
    <property type="match status" value="1"/>
</dbReference>
<comment type="subcellular location">
    <subcellularLocation>
        <location evidence="1">Nucleus</location>
    </subcellularLocation>
</comment>
<dbReference type="EnsemblMetazoa" id="ISCW002730-RA">
    <property type="protein sequence ID" value="ISCW002730-PA"/>
    <property type="gene ID" value="ISCW002730"/>
</dbReference>
<evidence type="ECO:0000256" key="5">
    <source>
        <dbReference type="ARBA" id="ARBA00022833"/>
    </source>
</evidence>
<dbReference type="Proteomes" id="UP000001555">
    <property type="component" value="Unassembled WGS sequence"/>
</dbReference>
<dbReference type="HOGENOM" id="CLU_1507083_0_0_1"/>
<name>B7PCN9_IXOSC</name>
<feature type="region of interest" description="Disordered" evidence="9">
    <location>
        <begin position="1"/>
        <end position="23"/>
    </location>
</feature>
<dbReference type="InterPro" id="IPR036236">
    <property type="entry name" value="Znf_C2H2_sf"/>
</dbReference>
<protein>
    <submittedName>
        <fullName evidence="11 12">Zinc finger, C2H2 type, putative</fullName>
    </submittedName>
</protein>
<keyword evidence="4 8" id="KW-0863">Zinc-finger</keyword>
<evidence type="ECO:0000256" key="9">
    <source>
        <dbReference type="SAM" id="MobiDB-lite"/>
    </source>
</evidence>
<dbReference type="VEuPathDB" id="VectorBase:ISCP_026446"/>
<feature type="domain" description="C2H2-type" evidence="10">
    <location>
        <begin position="91"/>
        <end position="118"/>
    </location>
</feature>
<evidence type="ECO:0000256" key="3">
    <source>
        <dbReference type="ARBA" id="ARBA00022737"/>
    </source>
</evidence>
<evidence type="ECO:0000256" key="2">
    <source>
        <dbReference type="ARBA" id="ARBA00022723"/>
    </source>
</evidence>
<keyword evidence="7" id="KW-0539">Nucleus</keyword>
<evidence type="ECO:0000256" key="4">
    <source>
        <dbReference type="ARBA" id="ARBA00022771"/>
    </source>
</evidence>
<dbReference type="PaxDb" id="6945-B7PCN9"/>
<evidence type="ECO:0000256" key="6">
    <source>
        <dbReference type="ARBA" id="ARBA00023163"/>
    </source>
</evidence>
<evidence type="ECO:0000256" key="8">
    <source>
        <dbReference type="PROSITE-ProRule" id="PRU00042"/>
    </source>
</evidence>
<dbReference type="AlphaFoldDB" id="B7PCN9"/>
<dbReference type="Pfam" id="PF00096">
    <property type="entry name" value="zf-C2H2"/>
    <property type="match status" value="2"/>
</dbReference>
<organism>
    <name type="scientific">Ixodes scapularis</name>
    <name type="common">Black-legged tick</name>
    <name type="synonym">Deer tick</name>
    <dbReference type="NCBI Taxonomy" id="6945"/>
    <lineage>
        <taxon>Eukaryota</taxon>
        <taxon>Metazoa</taxon>
        <taxon>Ecdysozoa</taxon>
        <taxon>Arthropoda</taxon>
        <taxon>Chelicerata</taxon>
        <taxon>Arachnida</taxon>
        <taxon>Acari</taxon>
        <taxon>Parasitiformes</taxon>
        <taxon>Ixodida</taxon>
        <taxon>Ixodoidea</taxon>
        <taxon>Ixodidae</taxon>
        <taxon>Ixodinae</taxon>
        <taxon>Ixodes</taxon>
    </lineage>
</organism>
<feature type="domain" description="C2H2-type" evidence="10">
    <location>
        <begin position="119"/>
        <end position="147"/>
    </location>
</feature>
<dbReference type="GO" id="GO:0043035">
    <property type="term" value="F:chromatin insulator sequence binding"/>
    <property type="evidence" value="ECO:0000318"/>
    <property type="project" value="GO_Central"/>
</dbReference>
<dbReference type="Gene3D" id="3.30.160.60">
    <property type="entry name" value="Classic Zinc Finger"/>
    <property type="match status" value="3"/>
</dbReference>
<evidence type="ECO:0000256" key="1">
    <source>
        <dbReference type="ARBA" id="ARBA00004123"/>
    </source>
</evidence>
<dbReference type="OrthoDB" id="654211at2759"/>
<feature type="region of interest" description="Disordered" evidence="9">
    <location>
        <begin position="135"/>
        <end position="204"/>
    </location>
</feature>
<dbReference type="PROSITE" id="PS50157">
    <property type="entry name" value="ZINC_FINGER_C2H2_2"/>
    <property type="match status" value="2"/>
</dbReference>
<dbReference type="EMBL" id="ABJB010098703">
    <property type="status" value="NOT_ANNOTATED_CDS"/>
    <property type="molecule type" value="Genomic_DNA"/>
</dbReference>
<dbReference type="GO" id="GO:0005634">
    <property type="term" value="C:nucleus"/>
    <property type="evidence" value="ECO:0007669"/>
    <property type="project" value="UniProtKB-SubCell"/>
</dbReference>
<dbReference type="VEuPathDB" id="VectorBase:ISCW002730"/>
<keyword evidence="6" id="KW-0804">Transcription</keyword>
<dbReference type="PANTHER" id="PTHR24379">
    <property type="entry name" value="KRAB AND ZINC FINGER DOMAIN-CONTAINING"/>
    <property type="match status" value="1"/>
</dbReference>
<dbReference type="PROSITE" id="PS00028">
    <property type="entry name" value="ZINC_FINGER_C2H2_1"/>
    <property type="match status" value="1"/>
</dbReference>
<keyword evidence="5" id="KW-0862">Zinc</keyword>
<dbReference type="SMART" id="SM00355">
    <property type="entry name" value="ZnF_C2H2"/>
    <property type="match status" value="4"/>
</dbReference>
<keyword evidence="13" id="KW-1185">Reference proteome</keyword>
<dbReference type="EMBL" id="DS684929">
    <property type="protein sequence ID" value="EEC04361.1"/>
    <property type="molecule type" value="Genomic_DNA"/>
</dbReference>
<keyword evidence="3" id="KW-0677">Repeat</keyword>
<dbReference type="STRING" id="6945.B7PCN9"/>
<evidence type="ECO:0000313" key="11">
    <source>
        <dbReference type="EMBL" id="EEC04361.1"/>
    </source>
</evidence>
<dbReference type="SUPFAM" id="SSF57667">
    <property type="entry name" value="beta-beta-alpha zinc fingers"/>
    <property type="match status" value="1"/>
</dbReference>
<dbReference type="InterPro" id="IPR013087">
    <property type="entry name" value="Znf_C2H2_type"/>
</dbReference>
<reference evidence="11 13" key="1">
    <citation type="submission" date="2008-03" db="EMBL/GenBank/DDBJ databases">
        <title>Annotation of Ixodes scapularis.</title>
        <authorList>
            <consortium name="Ixodes scapularis Genome Project Consortium"/>
            <person name="Caler E."/>
            <person name="Hannick L.I."/>
            <person name="Bidwell S."/>
            <person name="Joardar V."/>
            <person name="Thiagarajan M."/>
            <person name="Amedeo P."/>
            <person name="Galinsky K.J."/>
            <person name="Schobel S."/>
            <person name="Inman J."/>
            <person name="Hostetler J."/>
            <person name="Miller J."/>
            <person name="Hammond M."/>
            <person name="Megy K."/>
            <person name="Lawson D."/>
            <person name="Kodira C."/>
            <person name="Sutton G."/>
            <person name="Meyer J."/>
            <person name="Hill C.A."/>
            <person name="Birren B."/>
            <person name="Nene V."/>
            <person name="Collins F."/>
            <person name="Alarcon-Chaidez F."/>
            <person name="Wikel S."/>
            <person name="Strausberg R."/>
        </authorList>
    </citation>
    <scope>NUCLEOTIDE SEQUENCE [LARGE SCALE GENOMIC DNA]</scope>
    <source>
        <strain evidence="13">Wikel</strain>
        <strain evidence="11">Wikel colony</strain>
    </source>
</reference>
<dbReference type="FunFam" id="3.30.160.60:FF:001031">
    <property type="entry name" value="zinc finger protein 341 isoform X1"/>
    <property type="match status" value="1"/>
</dbReference>
<feature type="compositionally biased region" description="Basic and acidic residues" evidence="9">
    <location>
        <begin position="135"/>
        <end position="161"/>
    </location>
</feature>
<dbReference type="GO" id="GO:0003700">
    <property type="term" value="F:DNA-binding transcription factor activity"/>
    <property type="evidence" value="ECO:0007669"/>
    <property type="project" value="UniProtKB-ARBA"/>
</dbReference>
<sequence>MLRFFPPRPFDNSKPETSDEDNVDTRKFECTHRGCKYRTNKRSNMTRHVNGMHGDIPTPRLCCGQEFGNRFAMEEHRNLMHRRGDSGPPIYKCEKCTKIFGRQGLLARHMCVHTGEKPFECNVCNYGTSHKSNLERHKAAKHDNVKAKPDGQPSNDKKSSLNEDSGIGTDKSAHSRPASAGGGDDVADQRGCTEAGPKRTPLSE</sequence>
<reference evidence="12" key="2">
    <citation type="submission" date="2020-05" db="UniProtKB">
        <authorList>
            <consortium name="EnsemblMetazoa"/>
        </authorList>
    </citation>
    <scope>IDENTIFICATION</scope>
    <source>
        <strain evidence="12">wikel</strain>
    </source>
</reference>
<dbReference type="FunFam" id="3.30.160.60:FF:002609">
    <property type="entry name" value="Zinc finger protein"/>
    <property type="match status" value="1"/>
</dbReference>
<accession>B7PCN9</accession>